<dbReference type="EMBL" id="VCIW01000019">
    <property type="protein sequence ID" value="TLS49671.1"/>
    <property type="molecule type" value="Genomic_DNA"/>
</dbReference>
<dbReference type="OrthoDB" id="2360771at2"/>
<keyword evidence="2" id="KW-1185">Reference proteome</keyword>
<gene>
    <name evidence="1" type="ORF">FE782_23655</name>
</gene>
<dbReference type="SUPFAM" id="SSF55961">
    <property type="entry name" value="Bet v1-like"/>
    <property type="match status" value="1"/>
</dbReference>
<dbReference type="RefSeq" id="WP_138196824.1">
    <property type="nucleotide sequence ID" value="NZ_VCIW01000019.1"/>
</dbReference>
<dbReference type="InterPro" id="IPR023393">
    <property type="entry name" value="START-like_dom_sf"/>
</dbReference>
<dbReference type="Pfam" id="PF10604">
    <property type="entry name" value="Polyketide_cyc2"/>
    <property type="match status" value="1"/>
</dbReference>
<sequence>MIQWKEEIVIDAGIETVWALFAVENMHRIMPNIAENRWKERKEGVVGSTFLQTYREGKRSETYEVSVLDYKDAPEEKRMRLAFVLAKAFEVEFMFRLSRISEDRTRFAYEGSNRGVNFVGRAMMKLGGESNNRKVVADFLEKVEREATGK</sequence>
<organism evidence="1 2">
    <name type="scientific">Paenibacillus antri</name>
    <dbReference type="NCBI Taxonomy" id="2582848"/>
    <lineage>
        <taxon>Bacteria</taxon>
        <taxon>Bacillati</taxon>
        <taxon>Bacillota</taxon>
        <taxon>Bacilli</taxon>
        <taxon>Bacillales</taxon>
        <taxon>Paenibacillaceae</taxon>
        <taxon>Paenibacillus</taxon>
    </lineage>
</organism>
<evidence type="ECO:0000313" key="1">
    <source>
        <dbReference type="EMBL" id="TLS49671.1"/>
    </source>
</evidence>
<dbReference type="AlphaFoldDB" id="A0A5R9G1J7"/>
<name>A0A5R9G1J7_9BACL</name>
<reference evidence="1 2" key="1">
    <citation type="submission" date="2019-05" db="EMBL/GenBank/DDBJ databases">
        <authorList>
            <person name="Narsing Rao M.P."/>
            <person name="Li W.J."/>
        </authorList>
    </citation>
    <scope>NUCLEOTIDE SEQUENCE [LARGE SCALE GENOMIC DNA]</scope>
    <source>
        <strain evidence="1 2">SYSU_K30003</strain>
    </source>
</reference>
<proteinExistence type="predicted"/>
<dbReference type="Gene3D" id="3.30.530.20">
    <property type="match status" value="1"/>
</dbReference>
<comment type="caution">
    <text evidence="1">The sequence shown here is derived from an EMBL/GenBank/DDBJ whole genome shotgun (WGS) entry which is preliminary data.</text>
</comment>
<dbReference type="InterPro" id="IPR019587">
    <property type="entry name" value="Polyketide_cyclase/dehydratase"/>
</dbReference>
<protein>
    <submittedName>
        <fullName evidence="1">SRPBCC family protein</fullName>
    </submittedName>
</protein>
<dbReference type="CDD" id="cd07812">
    <property type="entry name" value="SRPBCC"/>
    <property type="match status" value="1"/>
</dbReference>
<evidence type="ECO:0000313" key="2">
    <source>
        <dbReference type="Proteomes" id="UP000309676"/>
    </source>
</evidence>
<accession>A0A5R9G1J7</accession>
<dbReference type="Proteomes" id="UP000309676">
    <property type="component" value="Unassembled WGS sequence"/>
</dbReference>